<evidence type="ECO:0000256" key="1">
    <source>
        <dbReference type="SAM" id="Phobius"/>
    </source>
</evidence>
<feature type="transmembrane region" description="Helical" evidence="1">
    <location>
        <begin position="143"/>
        <end position="166"/>
    </location>
</feature>
<protein>
    <submittedName>
        <fullName evidence="2">DUF805 domain-containing protein</fullName>
    </submittedName>
</protein>
<dbReference type="OrthoDB" id="9812349at2"/>
<keyword evidence="1" id="KW-0812">Transmembrane</keyword>
<organism evidence="2 3">
    <name type="scientific">Segatella copri</name>
    <dbReference type="NCBI Taxonomy" id="165179"/>
    <lineage>
        <taxon>Bacteria</taxon>
        <taxon>Pseudomonadati</taxon>
        <taxon>Bacteroidota</taxon>
        <taxon>Bacteroidia</taxon>
        <taxon>Bacteroidales</taxon>
        <taxon>Prevotellaceae</taxon>
        <taxon>Segatella</taxon>
    </lineage>
</organism>
<reference evidence="2 3" key="1">
    <citation type="submission" date="2019-09" db="EMBL/GenBank/DDBJ databases">
        <title>Distinct polysaccharide growth profiles of human intestinal Prevotella copri isolates.</title>
        <authorList>
            <person name="Fehlner-Peach H."/>
            <person name="Magnabosco C."/>
            <person name="Raghavan V."/>
            <person name="Scher J.U."/>
            <person name="Tett A."/>
            <person name="Cox L.M."/>
            <person name="Gottsegen C."/>
            <person name="Watters A."/>
            <person name="Wiltshire- Gordon J.D."/>
            <person name="Segata N."/>
            <person name="Bonneau R."/>
            <person name="Littman D.R."/>
        </authorList>
    </citation>
    <scope>NUCLEOTIDE SEQUENCE [LARGE SCALE GENOMIC DNA]</scope>
    <source>
        <strain evidence="3">iAQ1173</strain>
    </source>
</reference>
<feature type="transmembrane region" description="Helical" evidence="1">
    <location>
        <begin position="35"/>
        <end position="54"/>
    </location>
</feature>
<keyword evidence="1" id="KW-0472">Membrane</keyword>
<dbReference type="InterPro" id="IPR008523">
    <property type="entry name" value="DUF805"/>
</dbReference>
<comment type="caution">
    <text evidence="2">The sequence shown here is derived from an EMBL/GenBank/DDBJ whole genome shotgun (WGS) entry which is preliminary data.</text>
</comment>
<feature type="transmembrane region" description="Helical" evidence="1">
    <location>
        <begin position="91"/>
        <end position="111"/>
    </location>
</feature>
<gene>
    <name evidence="2" type="ORF">F7D20_04380</name>
</gene>
<evidence type="ECO:0000313" key="3">
    <source>
        <dbReference type="Proteomes" id="UP000384372"/>
    </source>
</evidence>
<name>A0A6A7W9X1_9BACT</name>
<feature type="transmembrane region" description="Helical" evidence="1">
    <location>
        <begin position="60"/>
        <end position="79"/>
    </location>
</feature>
<accession>A0A6A7W9X1</accession>
<sequence length="185" mass="20532">MANYAEKPQMGFIEACSTACKKIVTFKGRARRSEFWWAILGIFIINLIMTPVGYMGIAGVIISNLVSLAITILSLSLTFRRLHDTGRSGWFVGIPFIISMIGLVAIFYGILSMDINIFELIETPDMLSQEIIENMNNSTSMNIMAGSFLFIISGLLSLVVFVFCCLDSKPGTNKYGESPKYVEEV</sequence>
<dbReference type="AlphaFoldDB" id="A0A6A7W9X1"/>
<proteinExistence type="predicted"/>
<dbReference type="EMBL" id="VZAD01000037">
    <property type="protein sequence ID" value="MQP11215.1"/>
    <property type="molecule type" value="Genomic_DNA"/>
</dbReference>
<keyword evidence="1" id="KW-1133">Transmembrane helix</keyword>
<dbReference type="Proteomes" id="UP000384372">
    <property type="component" value="Unassembled WGS sequence"/>
</dbReference>
<evidence type="ECO:0000313" key="2">
    <source>
        <dbReference type="EMBL" id="MQP11215.1"/>
    </source>
</evidence>
<dbReference type="RefSeq" id="WP_158462995.1">
    <property type="nucleotide sequence ID" value="NZ_VZAD01000037.1"/>
</dbReference>
<dbReference type="PANTHER" id="PTHR34980">
    <property type="entry name" value="INNER MEMBRANE PROTEIN-RELATED-RELATED"/>
    <property type="match status" value="1"/>
</dbReference>
<dbReference type="Pfam" id="PF05656">
    <property type="entry name" value="DUF805"/>
    <property type="match status" value="1"/>
</dbReference>
<dbReference type="PANTHER" id="PTHR34980:SF2">
    <property type="entry name" value="INNER MEMBRANE PROTEIN YHAH-RELATED"/>
    <property type="match status" value="1"/>
</dbReference>
<keyword evidence="3" id="KW-1185">Reference proteome</keyword>
<dbReference type="GO" id="GO:0005886">
    <property type="term" value="C:plasma membrane"/>
    <property type="evidence" value="ECO:0007669"/>
    <property type="project" value="TreeGrafter"/>
</dbReference>